<gene>
    <name evidence="1" type="ORF">B0O95_1512</name>
</gene>
<comment type="caution">
    <text evidence="1">The sequence shown here is derived from an EMBL/GenBank/DDBJ whole genome shotgun (WGS) entry which is preliminary data.</text>
</comment>
<accession>A0A2P5K6E5</accession>
<dbReference type="AlphaFoldDB" id="A0A2P5K6E5"/>
<keyword evidence="2" id="KW-1185">Reference proteome</keyword>
<sequence>MAFDDAVAVECEQCSVYGIVVVANACCKPLHFWYTAGLRLTQPACQRLMCAALDHVSELERQPPDCCYLGILLGESLNKALDVTLIAVDECGRAPTH</sequence>
<name>A0A2P5K6E5_9BURK</name>
<evidence type="ECO:0000313" key="2">
    <source>
        <dbReference type="Proteomes" id="UP000243096"/>
    </source>
</evidence>
<organism evidence="1 2">
    <name type="scientific">Mycetohabitans endofungorum</name>
    <dbReference type="NCBI Taxonomy" id="417203"/>
    <lineage>
        <taxon>Bacteria</taxon>
        <taxon>Pseudomonadati</taxon>
        <taxon>Pseudomonadota</taxon>
        <taxon>Betaproteobacteria</taxon>
        <taxon>Burkholderiales</taxon>
        <taxon>Burkholderiaceae</taxon>
        <taxon>Mycetohabitans</taxon>
    </lineage>
</organism>
<protein>
    <submittedName>
        <fullName evidence="1">Uncharacterized protein</fullName>
    </submittedName>
</protein>
<proteinExistence type="predicted"/>
<evidence type="ECO:0000313" key="1">
    <source>
        <dbReference type="EMBL" id="PPB79949.1"/>
    </source>
</evidence>
<reference evidence="1 2" key="1">
    <citation type="submission" date="2018-01" db="EMBL/GenBank/DDBJ databases">
        <title>Genomic Encyclopedia of Type Strains, Phase III (KMG-III): the genomes of soil and plant-associated and newly described type strains.</title>
        <authorList>
            <person name="Whitman W."/>
        </authorList>
    </citation>
    <scope>NUCLEOTIDE SEQUENCE [LARGE SCALE GENOMIC DNA]</scope>
    <source>
        <strain evidence="1 2">HKI456</strain>
    </source>
</reference>
<dbReference type="Proteomes" id="UP000243096">
    <property type="component" value="Unassembled WGS sequence"/>
</dbReference>
<dbReference type="EMBL" id="PRDW01000051">
    <property type="protein sequence ID" value="PPB79949.1"/>
    <property type="molecule type" value="Genomic_DNA"/>
</dbReference>